<evidence type="ECO:0008006" key="5">
    <source>
        <dbReference type="Google" id="ProtNLM"/>
    </source>
</evidence>
<feature type="region of interest" description="Disordered" evidence="2">
    <location>
        <begin position="109"/>
        <end position="146"/>
    </location>
</feature>
<gene>
    <name evidence="3" type="ORF">QCA50_012667</name>
</gene>
<feature type="coiled-coil region" evidence="1">
    <location>
        <begin position="207"/>
        <end position="234"/>
    </location>
</feature>
<dbReference type="EMBL" id="JASBNA010000026">
    <property type="protein sequence ID" value="KAK7684343.1"/>
    <property type="molecule type" value="Genomic_DNA"/>
</dbReference>
<evidence type="ECO:0000313" key="4">
    <source>
        <dbReference type="Proteomes" id="UP001385951"/>
    </source>
</evidence>
<keyword evidence="4" id="KW-1185">Reference proteome</keyword>
<evidence type="ECO:0000256" key="2">
    <source>
        <dbReference type="SAM" id="MobiDB-lite"/>
    </source>
</evidence>
<sequence>MRYFKKLSVHLFDGQRNVQSIKGRFERSRTIFKGLLAFESFTGGGGDADEEGEKSLEERIVYAKSKRSDMGSVTSETYTQWQTTGWYNLFYNRFKNHPNILREFEYHSGSISPRKNSGDKSNSETNSDSDTSDEPSQPPVKSKNIKGLAKLSGVPEPKHHGRHAKSALSSQASEFFDANAQFLKATQKTNEGQLDLMRCKVAAEELRLDWDKQLQQKKLDVEEVERKIKMAENILANPNVSAFLKEKAEAILQDYLGL</sequence>
<keyword evidence="1" id="KW-0175">Coiled coil</keyword>
<protein>
    <recommendedName>
        <fullName evidence="5">No apical meristem-associated C-terminal domain-containing protein</fullName>
    </recommendedName>
</protein>
<accession>A0AAW0FTH0</accession>
<evidence type="ECO:0000256" key="1">
    <source>
        <dbReference type="SAM" id="Coils"/>
    </source>
</evidence>
<organism evidence="3 4">
    <name type="scientific">Cerrena zonata</name>
    <dbReference type="NCBI Taxonomy" id="2478898"/>
    <lineage>
        <taxon>Eukaryota</taxon>
        <taxon>Fungi</taxon>
        <taxon>Dikarya</taxon>
        <taxon>Basidiomycota</taxon>
        <taxon>Agaricomycotina</taxon>
        <taxon>Agaricomycetes</taxon>
        <taxon>Polyporales</taxon>
        <taxon>Cerrenaceae</taxon>
        <taxon>Cerrena</taxon>
    </lineage>
</organism>
<dbReference type="AlphaFoldDB" id="A0AAW0FTH0"/>
<comment type="caution">
    <text evidence="3">The sequence shown here is derived from an EMBL/GenBank/DDBJ whole genome shotgun (WGS) entry which is preliminary data.</text>
</comment>
<reference evidence="3 4" key="1">
    <citation type="submission" date="2022-09" db="EMBL/GenBank/DDBJ databases">
        <authorList>
            <person name="Palmer J.M."/>
        </authorList>
    </citation>
    <scope>NUCLEOTIDE SEQUENCE [LARGE SCALE GENOMIC DNA]</scope>
    <source>
        <strain evidence="3 4">DSM 7382</strain>
    </source>
</reference>
<evidence type="ECO:0000313" key="3">
    <source>
        <dbReference type="EMBL" id="KAK7684343.1"/>
    </source>
</evidence>
<proteinExistence type="predicted"/>
<name>A0AAW0FTH0_9APHY</name>
<dbReference type="Proteomes" id="UP001385951">
    <property type="component" value="Unassembled WGS sequence"/>
</dbReference>